<dbReference type="Pfam" id="PF13614">
    <property type="entry name" value="AAA_31"/>
    <property type="match status" value="1"/>
</dbReference>
<name>A0A2U8PQE9_9BRAD</name>
<proteinExistence type="predicted"/>
<dbReference type="InterPro" id="IPR025669">
    <property type="entry name" value="AAA_dom"/>
</dbReference>
<dbReference type="PANTHER" id="PTHR13696">
    <property type="entry name" value="P-LOOP CONTAINING NUCLEOSIDE TRIPHOSPHATE HYDROLASE"/>
    <property type="match status" value="1"/>
</dbReference>
<dbReference type="CDD" id="cd02042">
    <property type="entry name" value="ParAB_family"/>
    <property type="match status" value="1"/>
</dbReference>
<dbReference type="PANTHER" id="PTHR13696:SF52">
    <property type="entry name" value="PARA FAMILY PROTEIN CT_582"/>
    <property type="match status" value="1"/>
</dbReference>
<dbReference type="InterPro" id="IPR050678">
    <property type="entry name" value="DNA_Partitioning_ATPase"/>
</dbReference>
<reference evidence="2 3" key="2">
    <citation type="journal article" date="2019" name="Int. J. Syst. Evol. Microbiol.">
        <title>Description and complete genome sequence of Bradyrhizobium amphicarpaeae sp. nov., harbouring photosystem and nitrogen-fixation genes.</title>
        <authorList>
            <person name="Bromfield E.S.P."/>
            <person name="Cloutier S."/>
            <person name="Nguyen H.D.T."/>
        </authorList>
    </citation>
    <scope>NUCLEOTIDE SEQUENCE [LARGE SCALE GENOMIC DNA]</scope>
    <source>
        <strain evidence="2 3">39S1MB</strain>
    </source>
</reference>
<dbReference type="OrthoDB" id="9777757at2"/>
<evidence type="ECO:0000313" key="2">
    <source>
        <dbReference type="EMBL" id="AWL99397.1"/>
    </source>
</evidence>
<evidence type="ECO:0000259" key="1">
    <source>
        <dbReference type="Pfam" id="PF13614"/>
    </source>
</evidence>
<sequence length="357" mass="39331">MAQADLVGIAEIAELAKTSKQAVSNWRLRYDHFPKPFQTLQSGPVWRREIVSAWVKSFRGEETHVLSFINLKGGVGKTTTAVAVAEILAQEDRKHVLLIDLDPQTNATVTVITEDKWAELDKDGKTIAQLFADRLSPQSQPQFDIETAIVRRVSTINDGIARLDLLSSSIRLIEMQDKIPMIALTGNFTTNPIEILREALAPVIERYDYIIIDCPPSLGAITKNGLRISTGYVIPTIPDIVSTWGIYQIVDNVARFSNDIGKVIPPVGIVATKVQANNLHRRVITDLRSGRLGHFGASGGLRQPPLFANTIPQTVDVARGADVDADIRTFKGKYGAAYPALRGLTEEITQLCEKRKS</sequence>
<protein>
    <recommendedName>
        <fullName evidence="1">AAA domain-containing protein</fullName>
    </recommendedName>
</protein>
<reference evidence="2 3" key="1">
    <citation type="journal article" date="2017" name="Syst. Appl. Microbiol.">
        <title>Soybeans inoculated with root zone soils of Canadian native legumes harbour diverse and novel Bradyrhizobium spp. that possess agricultural potential.</title>
        <authorList>
            <person name="Bromfield E.S.P."/>
            <person name="Cloutier S."/>
            <person name="Tambong J.T."/>
            <person name="Tran Thi T.V."/>
        </authorList>
    </citation>
    <scope>NUCLEOTIDE SEQUENCE [LARGE SCALE GENOMIC DNA]</scope>
    <source>
        <strain evidence="2 3">39S1MB</strain>
    </source>
</reference>
<evidence type="ECO:0000313" key="3">
    <source>
        <dbReference type="Proteomes" id="UP000215884"/>
    </source>
</evidence>
<dbReference type="AlphaFoldDB" id="A0A2U8PQE9"/>
<dbReference type="SUPFAM" id="SSF52540">
    <property type="entry name" value="P-loop containing nucleoside triphosphate hydrolases"/>
    <property type="match status" value="1"/>
</dbReference>
<dbReference type="Gene3D" id="3.40.50.300">
    <property type="entry name" value="P-loop containing nucleotide triphosphate hydrolases"/>
    <property type="match status" value="1"/>
</dbReference>
<dbReference type="RefSeq" id="WP_094895109.1">
    <property type="nucleotide sequence ID" value="NZ_CP029426.2"/>
</dbReference>
<organism evidence="2 3">
    <name type="scientific">Bradyrhizobium amphicarpaeae</name>
    <dbReference type="NCBI Taxonomy" id="1404768"/>
    <lineage>
        <taxon>Bacteria</taxon>
        <taxon>Pseudomonadati</taxon>
        <taxon>Pseudomonadota</taxon>
        <taxon>Alphaproteobacteria</taxon>
        <taxon>Hyphomicrobiales</taxon>
        <taxon>Nitrobacteraceae</taxon>
        <taxon>Bradyrhizobium</taxon>
    </lineage>
</organism>
<dbReference type="InterPro" id="IPR027417">
    <property type="entry name" value="P-loop_NTPase"/>
</dbReference>
<gene>
    <name evidence="2" type="ORF">CIT40_04735</name>
</gene>
<dbReference type="EMBL" id="CP029426">
    <property type="protein sequence ID" value="AWL99397.1"/>
    <property type="molecule type" value="Genomic_DNA"/>
</dbReference>
<dbReference type="Proteomes" id="UP000215884">
    <property type="component" value="Chromosome"/>
</dbReference>
<feature type="domain" description="AAA" evidence="1">
    <location>
        <begin position="64"/>
        <end position="259"/>
    </location>
</feature>
<accession>A0A2U8PQE9</accession>
<keyword evidence="3" id="KW-1185">Reference proteome</keyword>
<dbReference type="KEGG" id="brq:CIT40_04735"/>